<dbReference type="PANTHER" id="PTHR31862:SF1">
    <property type="entry name" value="UPF0261 DOMAIN PROTEIN (AFU_ORTHOLOGUE AFUA_1G10120)"/>
    <property type="match status" value="1"/>
</dbReference>
<sequence length="289" mass="32013">MYRKSRQEIVDLFRERSENGKILTGIGTGMEQTAKHGDHLGADFLAFYHTGRLQRAGRSMLAGMLSYDDANTIVQELGDEVLPAVRKTPVFAGVCGTDPFRKMDMFLGTLKEQGFNGVQNFPTVGIVDGRFRANMEGTNMGYQLEVDMIRTAHELDLFTCPFIFDAEQGEAMTHAGADMLLLHFGLVTKRALERGDAPSVESCADKLRQVWETCRAVRRDILIGCCGQQVDSLEGAAQLVQSIPSVAGFFIFFPGKGEELEKGLTTKVREYRSLDKMKRAALQRTGAGR</sequence>
<dbReference type="PANTHER" id="PTHR31862">
    <property type="entry name" value="UPF0261 DOMAIN PROTEIN (AFU_ORTHOLOGUE AFUA_1G10120)"/>
    <property type="match status" value="1"/>
</dbReference>
<dbReference type="Gene3D" id="3.20.20.70">
    <property type="entry name" value="Aldolase class I"/>
    <property type="match status" value="1"/>
</dbReference>
<name>A0A1H3YRY3_SELRU</name>
<dbReference type="InterPro" id="IPR015813">
    <property type="entry name" value="Pyrv/PenolPyrv_kinase-like_dom"/>
</dbReference>
<evidence type="ECO:0000313" key="3">
    <source>
        <dbReference type="Proteomes" id="UP000183469"/>
    </source>
</evidence>
<dbReference type="InterPro" id="IPR013785">
    <property type="entry name" value="Aldolase_TIM"/>
</dbReference>
<dbReference type="InterPro" id="IPR009215">
    <property type="entry name" value="TIM-br_IGPS-like"/>
</dbReference>
<dbReference type="Proteomes" id="UP000183469">
    <property type="component" value="Unassembled WGS sequence"/>
</dbReference>
<dbReference type="PIRSF" id="PIRSF034452">
    <property type="entry name" value="TIM-br_sig_trnsd"/>
    <property type="match status" value="1"/>
</dbReference>
<dbReference type="RefSeq" id="WP_074672596.1">
    <property type="nucleotide sequence ID" value="NZ_FNQG01000009.1"/>
</dbReference>
<evidence type="ECO:0000259" key="1">
    <source>
        <dbReference type="Pfam" id="PF09370"/>
    </source>
</evidence>
<evidence type="ECO:0000313" key="2">
    <source>
        <dbReference type="EMBL" id="SEA14293.1"/>
    </source>
</evidence>
<accession>A0A1H3YRY3</accession>
<dbReference type="SUPFAM" id="SSF51621">
    <property type="entry name" value="Phosphoenolpyruvate/pyruvate domain"/>
    <property type="match status" value="1"/>
</dbReference>
<dbReference type="Pfam" id="PF09370">
    <property type="entry name" value="PEP_hydrolase"/>
    <property type="match status" value="1"/>
</dbReference>
<gene>
    <name evidence="2" type="ORF">SAMN05660648_02096</name>
</gene>
<organism evidence="2 3">
    <name type="scientific">Selenomonas ruminantium</name>
    <dbReference type="NCBI Taxonomy" id="971"/>
    <lineage>
        <taxon>Bacteria</taxon>
        <taxon>Bacillati</taxon>
        <taxon>Bacillota</taxon>
        <taxon>Negativicutes</taxon>
        <taxon>Selenomonadales</taxon>
        <taxon>Selenomonadaceae</taxon>
        <taxon>Selenomonas</taxon>
    </lineage>
</organism>
<dbReference type="AlphaFoldDB" id="A0A1H3YRY3"/>
<dbReference type="OrthoDB" id="247151at2"/>
<dbReference type="InterPro" id="IPR051353">
    <property type="entry name" value="Tobamovirus_resist_UPF0261"/>
</dbReference>
<feature type="domain" description="TIM-barrel" evidence="1">
    <location>
        <begin position="9"/>
        <end position="250"/>
    </location>
</feature>
<reference evidence="2 3" key="1">
    <citation type="submission" date="2016-10" db="EMBL/GenBank/DDBJ databases">
        <authorList>
            <person name="de Groot N.N."/>
        </authorList>
    </citation>
    <scope>NUCLEOTIDE SEQUENCE [LARGE SCALE GENOMIC DNA]</scope>
    <source>
        <strain evidence="2 3">DSM 2872</strain>
    </source>
</reference>
<protein>
    <submittedName>
        <fullName evidence="2">Predicted TIM-barrel enzyme</fullName>
    </submittedName>
</protein>
<proteinExistence type="predicted"/>
<dbReference type="EMBL" id="FNQG01000009">
    <property type="protein sequence ID" value="SEA14293.1"/>
    <property type="molecule type" value="Genomic_DNA"/>
</dbReference>
<dbReference type="GO" id="GO:0003824">
    <property type="term" value="F:catalytic activity"/>
    <property type="evidence" value="ECO:0007669"/>
    <property type="project" value="InterPro"/>
</dbReference>